<dbReference type="AlphaFoldDB" id="A0AAQ3QCY5"/>
<evidence type="ECO:0000313" key="1">
    <source>
        <dbReference type="EMBL" id="WOL06329.1"/>
    </source>
</evidence>
<protein>
    <submittedName>
        <fullName evidence="1">Uncharacterized protein</fullName>
    </submittedName>
</protein>
<dbReference type="Proteomes" id="UP001327560">
    <property type="component" value="Chromosome 4"/>
</dbReference>
<proteinExistence type="predicted"/>
<accession>A0AAQ3QCY5</accession>
<evidence type="ECO:0000313" key="2">
    <source>
        <dbReference type="Proteomes" id="UP001327560"/>
    </source>
</evidence>
<dbReference type="EMBL" id="CP136893">
    <property type="protein sequence ID" value="WOL06329.1"/>
    <property type="molecule type" value="Genomic_DNA"/>
</dbReference>
<reference evidence="1 2" key="1">
    <citation type="submission" date="2023-10" db="EMBL/GenBank/DDBJ databases">
        <title>Chromosome-scale genome assembly provides insights into flower coloration mechanisms of Canna indica.</title>
        <authorList>
            <person name="Li C."/>
        </authorList>
    </citation>
    <scope>NUCLEOTIDE SEQUENCE [LARGE SCALE GENOMIC DNA]</scope>
    <source>
        <tissue evidence="1">Flower</tissue>
    </source>
</reference>
<keyword evidence="2" id="KW-1185">Reference proteome</keyword>
<sequence>MEAPRAEDVIAFLTARGFAAAAAALRDDLISRRPTGKAVPDLDLELDVGSELPPLRLLPPSRCSGGENAPPSAASSSSDAFASLYSSPSELMNPYGVWSPARPRSDDELTNQHSEFGTAREYNNYWYDDQYGGDPFLARNVSGQLHSEDKFIMCTEAKEQFKRERFANDHRHEHDCVGCEGRPEMYNGSFPICDCCCGSNMHDKREVAKMIESSSTAIYGRYQI</sequence>
<organism evidence="1 2">
    <name type="scientific">Canna indica</name>
    <name type="common">Indian-shot</name>
    <dbReference type="NCBI Taxonomy" id="4628"/>
    <lineage>
        <taxon>Eukaryota</taxon>
        <taxon>Viridiplantae</taxon>
        <taxon>Streptophyta</taxon>
        <taxon>Embryophyta</taxon>
        <taxon>Tracheophyta</taxon>
        <taxon>Spermatophyta</taxon>
        <taxon>Magnoliopsida</taxon>
        <taxon>Liliopsida</taxon>
        <taxon>Zingiberales</taxon>
        <taxon>Cannaceae</taxon>
        <taxon>Canna</taxon>
    </lineage>
</organism>
<gene>
    <name evidence="1" type="ORF">Cni_G15061</name>
</gene>
<name>A0AAQ3QCY5_9LILI</name>